<feature type="region of interest" description="Disordered" evidence="1">
    <location>
        <begin position="104"/>
        <end position="379"/>
    </location>
</feature>
<name>A0A8T2JH64_9PIPI</name>
<dbReference type="Proteomes" id="UP000812440">
    <property type="component" value="Chromosome 6"/>
</dbReference>
<organism evidence="3 4">
    <name type="scientific">Hymenochirus boettgeri</name>
    <name type="common">Congo dwarf clawed frog</name>
    <dbReference type="NCBI Taxonomy" id="247094"/>
    <lineage>
        <taxon>Eukaryota</taxon>
        <taxon>Metazoa</taxon>
        <taxon>Chordata</taxon>
        <taxon>Craniata</taxon>
        <taxon>Vertebrata</taxon>
        <taxon>Euteleostomi</taxon>
        <taxon>Amphibia</taxon>
        <taxon>Batrachia</taxon>
        <taxon>Anura</taxon>
        <taxon>Pipoidea</taxon>
        <taxon>Pipidae</taxon>
        <taxon>Pipinae</taxon>
        <taxon>Hymenochirus</taxon>
    </lineage>
</organism>
<dbReference type="InterPro" id="IPR003124">
    <property type="entry name" value="WH2_dom"/>
</dbReference>
<keyword evidence="4" id="KW-1185">Reference proteome</keyword>
<dbReference type="OrthoDB" id="6157464at2759"/>
<feature type="compositionally biased region" description="Pro residues" evidence="1">
    <location>
        <begin position="429"/>
        <end position="441"/>
    </location>
</feature>
<evidence type="ECO:0000259" key="2">
    <source>
        <dbReference type="PROSITE" id="PS51082"/>
    </source>
</evidence>
<protein>
    <recommendedName>
        <fullName evidence="2">WH2 domain-containing protein</fullName>
    </recommendedName>
</protein>
<feature type="compositionally biased region" description="Polar residues" evidence="1">
    <location>
        <begin position="126"/>
        <end position="140"/>
    </location>
</feature>
<dbReference type="CDD" id="cd22077">
    <property type="entry name" value="WH2_WAS_WASL-2_3"/>
    <property type="match status" value="1"/>
</dbReference>
<feature type="compositionally biased region" description="Polar residues" evidence="1">
    <location>
        <begin position="180"/>
        <end position="189"/>
    </location>
</feature>
<feature type="region of interest" description="Disordered" evidence="1">
    <location>
        <begin position="405"/>
        <end position="441"/>
    </location>
</feature>
<proteinExistence type="predicted"/>
<evidence type="ECO:0000313" key="3">
    <source>
        <dbReference type="EMBL" id="KAG8442958.1"/>
    </source>
</evidence>
<dbReference type="SMART" id="SM00246">
    <property type="entry name" value="WH2"/>
    <property type="match status" value="1"/>
</dbReference>
<evidence type="ECO:0000313" key="4">
    <source>
        <dbReference type="Proteomes" id="UP000812440"/>
    </source>
</evidence>
<feature type="compositionally biased region" description="Polar residues" evidence="1">
    <location>
        <begin position="311"/>
        <end position="320"/>
    </location>
</feature>
<feature type="compositionally biased region" description="Polar residues" evidence="1">
    <location>
        <begin position="358"/>
        <end position="379"/>
    </location>
</feature>
<feature type="compositionally biased region" description="Pro residues" evidence="1">
    <location>
        <begin position="278"/>
        <end position="290"/>
    </location>
</feature>
<dbReference type="EMBL" id="JAACNH010000005">
    <property type="protein sequence ID" value="KAG8442958.1"/>
    <property type="molecule type" value="Genomic_DNA"/>
</dbReference>
<dbReference type="PROSITE" id="PS51082">
    <property type="entry name" value="WH2"/>
    <property type="match status" value="1"/>
</dbReference>
<gene>
    <name evidence="3" type="ORF">GDO86_011684</name>
</gene>
<accession>A0A8T2JH64</accession>
<feature type="non-terminal residue" evidence="3">
    <location>
        <position position="1"/>
    </location>
</feature>
<feature type="compositionally biased region" description="Pro residues" evidence="1">
    <location>
        <begin position="221"/>
        <end position="240"/>
    </location>
</feature>
<sequence length="441" mass="47263">KASAVSVCSWIQGQHRIATSRGFTGTQNICRGNSTPLKVNQGNSGGRSALLADIHKGAQLKKVTQINDRSAPQIDDCKKNSSTGNERSCVVPPSGGLFAGGFPVLKPPGQRDAPGSKSPLLVPSGKYNNSKPANISTHTSEIPKRPTSPAPATIAMRAPLPPRPNILGPPPTPPPANKPQMVSNSQATQPFKERSANPPPLPPSLHVQGDKSPKFQRPPSLSFPPPPPPLPPSNPPPAPPTAYTGRTPDISGSSESAPWKGTEYSDAYPSFPDRDYPSFPPPPPPPPPLPMSVSNKRRSSEPFPPPPNIVTGHSDTTSRPVKSLPVPPPPPHGRNVKLTGSNGSRLLPPPPPARSPSTELSSKQQLNQQQPYKNSATQVYSIPKRGSAHDLDDFELKFTFHSVDELPPPEIFEPNKRLYPSKSVKGRQNPPPPPPMRFQMR</sequence>
<dbReference type="GO" id="GO:0003779">
    <property type="term" value="F:actin binding"/>
    <property type="evidence" value="ECO:0007669"/>
    <property type="project" value="InterPro"/>
</dbReference>
<feature type="domain" description="WH2" evidence="2">
    <location>
        <begin position="46"/>
        <end position="63"/>
    </location>
</feature>
<reference evidence="3" key="1">
    <citation type="thesis" date="2020" institute="ProQuest LLC" country="789 East Eisenhower Parkway, Ann Arbor, MI, USA">
        <title>Comparative Genomics and Chromosome Evolution.</title>
        <authorList>
            <person name="Mudd A.B."/>
        </authorList>
    </citation>
    <scope>NUCLEOTIDE SEQUENCE</scope>
    <source>
        <strain evidence="3">Female2</strain>
        <tissue evidence="3">Blood</tissue>
    </source>
</reference>
<dbReference type="AlphaFoldDB" id="A0A8T2JH64"/>
<comment type="caution">
    <text evidence="3">The sequence shown here is derived from an EMBL/GenBank/DDBJ whole genome shotgun (WGS) entry which is preliminary data.</text>
</comment>
<dbReference type="Pfam" id="PF02205">
    <property type="entry name" value="WH2"/>
    <property type="match status" value="1"/>
</dbReference>
<evidence type="ECO:0000256" key="1">
    <source>
        <dbReference type="SAM" id="MobiDB-lite"/>
    </source>
</evidence>
<feature type="compositionally biased region" description="Pro residues" evidence="1">
    <location>
        <begin position="159"/>
        <end position="177"/>
    </location>
</feature>